<dbReference type="Pfam" id="PF00550">
    <property type="entry name" value="PP-binding"/>
    <property type="match status" value="1"/>
</dbReference>
<reference evidence="2" key="1">
    <citation type="submission" date="2020-10" db="EMBL/GenBank/DDBJ databases">
        <authorList>
            <person name="Gilroy R."/>
        </authorList>
    </citation>
    <scope>NUCLEOTIDE SEQUENCE</scope>
    <source>
        <strain evidence="2">ChiHcec3-6078</strain>
    </source>
</reference>
<dbReference type="EMBL" id="DVMP01000121">
    <property type="protein sequence ID" value="HIU26124.1"/>
    <property type="molecule type" value="Genomic_DNA"/>
</dbReference>
<accession>A0A9D1L5X6</accession>
<gene>
    <name evidence="2" type="ORF">IAC50_06510</name>
</gene>
<dbReference type="InterPro" id="IPR036736">
    <property type="entry name" value="ACP-like_sf"/>
</dbReference>
<sequence>MNENVRERIIEILKSVKPGFDFEEKEDLMDSGVLDSMTIVMLASEIKDEFDAGIKVTDIIPENFNSLEGMTRMVERIAAEE</sequence>
<comment type="caution">
    <text evidence="2">The sequence shown here is derived from an EMBL/GenBank/DDBJ whole genome shotgun (WGS) entry which is preliminary data.</text>
</comment>
<evidence type="ECO:0000259" key="1">
    <source>
        <dbReference type="PROSITE" id="PS50075"/>
    </source>
</evidence>
<feature type="domain" description="Carrier" evidence="1">
    <location>
        <begin position="1"/>
        <end position="78"/>
    </location>
</feature>
<evidence type="ECO:0000313" key="2">
    <source>
        <dbReference type="EMBL" id="HIU26124.1"/>
    </source>
</evidence>
<dbReference type="AlphaFoldDB" id="A0A9D1L5X6"/>
<proteinExistence type="predicted"/>
<dbReference type="Proteomes" id="UP000824090">
    <property type="component" value="Unassembled WGS sequence"/>
</dbReference>
<reference evidence="2" key="2">
    <citation type="journal article" date="2021" name="PeerJ">
        <title>Extensive microbial diversity within the chicken gut microbiome revealed by metagenomics and culture.</title>
        <authorList>
            <person name="Gilroy R."/>
            <person name="Ravi A."/>
            <person name="Getino M."/>
            <person name="Pursley I."/>
            <person name="Horton D.L."/>
            <person name="Alikhan N.F."/>
            <person name="Baker D."/>
            <person name="Gharbi K."/>
            <person name="Hall N."/>
            <person name="Watson M."/>
            <person name="Adriaenssens E.M."/>
            <person name="Foster-Nyarko E."/>
            <person name="Jarju S."/>
            <person name="Secka A."/>
            <person name="Antonio M."/>
            <person name="Oren A."/>
            <person name="Chaudhuri R.R."/>
            <person name="La Ragione R."/>
            <person name="Hildebrand F."/>
            <person name="Pallen M.J."/>
        </authorList>
    </citation>
    <scope>NUCLEOTIDE SEQUENCE</scope>
    <source>
        <strain evidence="2">ChiHcec3-6078</strain>
    </source>
</reference>
<organism evidence="2 3">
    <name type="scientific">Candidatus Allocopromorpha excrementigallinarum</name>
    <dbReference type="NCBI Taxonomy" id="2840742"/>
    <lineage>
        <taxon>Bacteria</taxon>
        <taxon>Bacillati</taxon>
        <taxon>Bacillota</taxon>
        <taxon>Clostridia</taxon>
        <taxon>Eubacteriales</taxon>
        <taxon>Eubacteriaceae</taxon>
        <taxon>Eubacteriaceae incertae sedis</taxon>
        <taxon>Candidatus Allocopromorpha</taxon>
    </lineage>
</organism>
<name>A0A9D1L5X6_9FIRM</name>
<evidence type="ECO:0000313" key="3">
    <source>
        <dbReference type="Proteomes" id="UP000824090"/>
    </source>
</evidence>
<dbReference type="PROSITE" id="PS50075">
    <property type="entry name" value="CARRIER"/>
    <property type="match status" value="1"/>
</dbReference>
<dbReference type="Gene3D" id="1.10.1200.10">
    <property type="entry name" value="ACP-like"/>
    <property type="match status" value="1"/>
</dbReference>
<dbReference type="SUPFAM" id="SSF47336">
    <property type="entry name" value="ACP-like"/>
    <property type="match status" value="1"/>
</dbReference>
<dbReference type="InterPro" id="IPR009081">
    <property type="entry name" value="PP-bd_ACP"/>
</dbReference>
<protein>
    <submittedName>
        <fullName evidence="2">Acyl carrier protein</fullName>
    </submittedName>
</protein>